<dbReference type="Pfam" id="PF13675">
    <property type="entry name" value="PilJ"/>
    <property type="match status" value="2"/>
</dbReference>
<sequence>MINRFLIALFCGLSLLIGDLPAAQAEVDFNISEAINKAGRQRMLTQRIVKSYLQMGQDVRYRVANKHLNESVALFEQQLAQLKAFTQDPETQRGLELVEKLWIPVKTIATGSVQREQAQALRESAEKLLVAAHQVVLMLADQSGTNQGHLVNIAGRQRMLTQRMGNLYMMMSWKFDDEVYKKDYATATEEFEKALQELNGANENTQEIGNILTQVNQNWSMYKLSNRMGDGEYVPGLVARMLDKILVQMNDVAGLYAALP</sequence>
<evidence type="ECO:0000259" key="6">
    <source>
        <dbReference type="Pfam" id="PF13675"/>
    </source>
</evidence>
<gene>
    <name evidence="7" type="ORF">FHP88_18000</name>
</gene>
<dbReference type="Gene3D" id="1.20.120.960">
    <property type="entry name" value="Histidine kinase NarX, sensor domain"/>
    <property type="match status" value="1"/>
</dbReference>
<protein>
    <recommendedName>
        <fullName evidence="6">NarX-like N-terminal domain-containing protein</fullName>
    </recommendedName>
</protein>
<dbReference type="EMBL" id="VMNH01000031">
    <property type="protein sequence ID" value="TVO69542.1"/>
    <property type="molecule type" value="Genomic_DNA"/>
</dbReference>
<keyword evidence="3" id="KW-1133">Transmembrane helix</keyword>
<feature type="domain" description="NarX-like N-terminal" evidence="6">
    <location>
        <begin position="32"/>
        <end position="122"/>
    </location>
</feature>
<keyword evidence="2" id="KW-0812">Transmembrane</keyword>
<dbReference type="OrthoDB" id="952521at2"/>
<comment type="subcellular location">
    <subcellularLocation>
        <location evidence="1">Membrane</location>
        <topology evidence="1">Multi-pass membrane protein</topology>
    </subcellularLocation>
</comment>
<evidence type="ECO:0000256" key="2">
    <source>
        <dbReference type="ARBA" id="ARBA00022692"/>
    </source>
</evidence>
<comment type="caution">
    <text evidence="7">The sequence shown here is derived from an EMBL/GenBank/DDBJ whole genome shotgun (WGS) entry which is preliminary data.</text>
</comment>
<dbReference type="InterPro" id="IPR029095">
    <property type="entry name" value="NarX-like_N"/>
</dbReference>
<keyword evidence="4" id="KW-0472">Membrane</keyword>
<proteinExistence type="predicted"/>
<dbReference type="RefSeq" id="WP_144360481.1">
    <property type="nucleotide sequence ID" value="NZ_VMNH01000031.1"/>
</dbReference>
<name>A0A557RWK1_9GAMM</name>
<evidence type="ECO:0000256" key="4">
    <source>
        <dbReference type="ARBA" id="ARBA00023136"/>
    </source>
</evidence>
<dbReference type="GO" id="GO:0016020">
    <property type="term" value="C:membrane"/>
    <property type="evidence" value="ECO:0007669"/>
    <property type="project" value="UniProtKB-SubCell"/>
</dbReference>
<keyword evidence="8" id="KW-1185">Reference proteome</keyword>
<evidence type="ECO:0000256" key="3">
    <source>
        <dbReference type="ARBA" id="ARBA00022989"/>
    </source>
</evidence>
<accession>A0A557RWK1</accession>
<evidence type="ECO:0000313" key="7">
    <source>
        <dbReference type="EMBL" id="TVO69542.1"/>
    </source>
</evidence>
<keyword evidence="5" id="KW-0732">Signal</keyword>
<dbReference type="AlphaFoldDB" id="A0A557RWK1"/>
<evidence type="ECO:0000256" key="5">
    <source>
        <dbReference type="SAM" id="SignalP"/>
    </source>
</evidence>
<organism evidence="7 8">
    <name type="scientific">Sedimenticola selenatireducens</name>
    <dbReference type="NCBI Taxonomy" id="191960"/>
    <lineage>
        <taxon>Bacteria</taxon>
        <taxon>Pseudomonadati</taxon>
        <taxon>Pseudomonadota</taxon>
        <taxon>Gammaproteobacteria</taxon>
        <taxon>Chromatiales</taxon>
        <taxon>Sedimenticolaceae</taxon>
        <taxon>Sedimenticola</taxon>
    </lineage>
</organism>
<dbReference type="InterPro" id="IPR042295">
    <property type="entry name" value="NarX-like_N_sf"/>
</dbReference>
<reference evidence="7 8" key="1">
    <citation type="submission" date="2019-07" db="EMBL/GenBank/DDBJ databases">
        <title>The pathways for chlorine oxyanion respiration interact through the shared metabolite chlorate.</title>
        <authorList>
            <person name="Barnum T.P."/>
            <person name="Cheng Y."/>
            <person name="Hill K.A."/>
            <person name="Lucas L.N."/>
            <person name="Carlson H.K."/>
            <person name="Coates J.D."/>
        </authorList>
    </citation>
    <scope>NUCLEOTIDE SEQUENCE [LARGE SCALE GENOMIC DNA]</scope>
    <source>
        <strain evidence="7 8">BK-1</strain>
    </source>
</reference>
<evidence type="ECO:0000313" key="8">
    <source>
        <dbReference type="Proteomes" id="UP000316649"/>
    </source>
</evidence>
<feature type="domain" description="NarX-like N-terminal" evidence="6">
    <location>
        <begin position="145"/>
        <end position="221"/>
    </location>
</feature>
<feature type="signal peptide" evidence="5">
    <location>
        <begin position="1"/>
        <end position="25"/>
    </location>
</feature>
<evidence type="ECO:0000256" key="1">
    <source>
        <dbReference type="ARBA" id="ARBA00004141"/>
    </source>
</evidence>
<feature type="chain" id="PRO_5022108322" description="NarX-like N-terminal domain-containing protein" evidence="5">
    <location>
        <begin position="26"/>
        <end position="260"/>
    </location>
</feature>
<dbReference type="Proteomes" id="UP000316649">
    <property type="component" value="Unassembled WGS sequence"/>
</dbReference>